<dbReference type="GO" id="GO:0000160">
    <property type="term" value="P:phosphorelay signal transduction system"/>
    <property type="evidence" value="ECO:0007669"/>
    <property type="project" value="InterPro"/>
</dbReference>
<dbReference type="SUPFAM" id="SSF52172">
    <property type="entry name" value="CheY-like"/>
    <property type="match status" value="1"/>
</dbReference>
<gene>
    <name evidence="3" type="ORF">D8780_04535</name>
</gene>
<evidence type="ECO:0000256" key="1">
    <source>
        <dbReference type="PROSITE-ProRule" id="PRU00169"/>
    </source>
</evidence>
<proteinExistence type="predicted"/>
<dbReference type="InterPro" id="IPR011006">
    <property type="entry name" value="CheY-like_superfamily"/>
</dbReference>
<organism evidence="3 4">
    <name type="scientific">Notoacmeibacter ruber</name>
    <dbReference type="NCBI Taxonomy" id="2670375"/>
    <lineage>
        <taxon>Bacteria</taxon>
        <taxon>Pseudomonadati</taxon>
        <taxon>Pseudomonadota</taxon>
        <taxon>Alphaproteobacteria</taxon>
        <taxon>Hyphomicrobiales</taxon>
        <taxon>Notoacmeibacteraceae</taxon>
        <taxon>Notoacmeibacter</taxon>
    </lineage>
</organism>
<evidence type="ECO:0000259" key="2">
    <source>
        <dbReference type="PROSITE" id="PS50110"/>
    </source>
</evidence>
<dbReference type="Gene3D" id="3.40.50.2300">
    <property type="match status" value="1"/>
</dbReference>
<feature type="modified residue" description="4-aspartylphosphate" evidence="1">
    <location>
        <position position="60"/>
    </location>
</feature>
<evidence type="ECO:0000313" key="3">
    <source>
        <dbReference type="EMBL" id="RLQ87579.1"/>
    </source>
</evidence>
<keyword evidence="1" id="KW-0597">Phosphoprotein</keyword>
<dbReference type="EMBL" id="RCWN01000001">
    <property type="protein sequence ID" value="RLQ87579.1"/>
    <property type="molecule type" value="Genomic_DNA"/>
</dbReference>
<keyword evidence="4" id="KW-1185">Reference proteome</keyword>
<feature type="domain" description="Response regulatory" evidence="2">
    <location>
        <begin position="10"/>
        <end position="121"/>
    </location>
</feature>
<accession>A0A3L7JAU6</accession>
<evidence type="ECO:0000313" key="4">
    <source>
        <dbReference type="Proteomes" id="UP000281094"/>
    </source>
</evidence>
<comment type="caution">
    <text evidence="3">The sequence shown here is derived from an EMBL/GenBank/DDBJ whole genome shotgun (WGS) entry which is preliminary data.</text>
</comment>
<dbReference type="AlphaFoldDB" id="A0A3L7JAU6"/>
<reference evidence="3 4" key="1">
    <citation type="submission" date="2018-10" db="EMBL/GenBank/DDBJ databases">
        <title>Notoacmeibacter sp. M2BS9Y-3-1, whole genome shotgun sequence.</title>
        <authorList>
            <person name="Tuo L."/>
        </authorList>
    </citation>
    <scope>NUCLEOTIDE SEQUENCE [LARGE SCALE GENOMIC DNA]</scope>
    <source>
        <strain evidence="3 4">M2BS9Y-3-1</strain>
    </source>
</reference>
<dbReference type="InterPro" id="IPR001789">
    <property type="entry name" value="Sig_transdc_resp-reg_receiver"/>
</dbReference>
<dbReference type="PROSITE" id="PS50110">
    <property type="entry name" value="RESPONSE_REGULATORY"/>
    <property type="match status" value="1"/>
</dbReference>
<dbReference type="Proteomes" id="UP000281094">
    <property type="component" value="Unassembled WGS sequence"/>
</dbReference>
<sequence length="129" mass="14122">MVQIMLRGKRFLILEDEPLIALDIATEIEMLGGNVVADLRSVAAAEDVLEKVAFDAAVLDYRLTDGTSREIGQKLHSRGKPFVFCTGGMSGEAAEGALADVTVWQKPCDWSVLLRRFAQEMNTPNQVAI</sequence>
<name>A0A3L7JAU6_9HYPH</name>
<protein>
    <submittedName>
        <fullName evidence="3">Response regulator</fullName>
    </submittedName>
</protein>